<accession>A0A7X8SGW5</accession>
<dbReference type="EMBL" id="JABAIL010000001">
    <property type="protein sequence ID" value="NLR89980.1"/>
    <property type="molecule type" value="Genomic_DNA"/>
</dbReference>
<dbReference type="AlphaFoldDB" id="A0A7X8SGW5"/>
<dbReference type="SMART" id="SM00116">
    <property type="entry name" value="CBS"/>
    <property type="match status" value="2"/>
</dbReference>
<dbReference type="RefSeq" id="WP_168880662.1">
    <property type="nucleotide sequence ID" value="NZ_JABAIL010000001.1"/>
</dbReference>
<dbReference type="PROSITE" id="PS51371">
    <property type="entry name" value="CBS"/>
    <property type="match status" value="1"/>
</dbReference>
<evidence type="ECO:0000259" key="4">
    <source>
        <dbReference type="PROSITE" id="PS51371"/>
    </source>
</evidence>
<evidence type="ECO:0000256" key="3">
    <source>
        <dbReference type="PROSITE-ProRule" id="PRU00703"/>
    </source>
</evidence>
<evidence type="ECO:0000313" key="5">
    <source>
        <dbReference type="EMBL" id="NLR89980.1"/>
    </source>
</evidence>
<name>A0A7X8SGW5_9BACT</name>
<reference evidence="5 6" key="1">
    <citation type="submission" date="2020-04" db="EMBL/GenBank/DDBJ databases">
        <title>Flammeovirga sp. SR4, a novel species isolated from seawater.</title>
        <authorList>
            <person name="Wang X."/>
        </authorList>
    </citation>
    <scope>NUCLEOTIDE SEQUENCE [LARGE SCALE GENOMIC DNA]</scope>
    <source>
        <strain evidence="5 6">SR4</strain>
    </source>
</reference>
<dbReference type="GO" id="GO:0005975">
    <property type="term" value="P:carbohydrate metabolic process"/>
    <property type="evidence" value="ECO:0007669"/>
    <property type="project" value="InterPro"/>
</dbReference>
<keyword evidence="6" id="KW-1185">Reference proteome</keyword>
<dbReference type="InterPro" id="IPR001585">
    <property type="entry name" value="TAL/FSA"/>
</dbReference>
<keyword evidence="1 3" id="KW-0129">CBS domain</keyword>
<proteinExistence type="predicted"/>
<dbReference type="Pfam" id="PF00571">
    <property type="entry name" value="CBS"/>
    <property type="match status" value="2"/>
</dbReference>
<feature type="domain" description="CBS" evidence="4">
    <location>
        <begin position="224"/>
        <end position="281"/>
    </location>
</feature>
<dbReference type="PANTHER" id="PTHR10683">
    <property type="entry name" value="TRANSALDOLASE"/>
    <property type="match status" value="1"/>
</dbReference>
<evidence type="ECO:0000256" key="2">
    <source>
        <dbReference type="ARBA" id="ARBA00023270"/>
    </source>
</evidence>
<dbReference type="Proteomes" id="UP000585050">
    <property type="component" value="Unassembled WGS sequence"/>
</dbReference>
<organism evidence="5 6">
    <name type="scientific">Flammeovirga agarivorans</name>
    <dbReference type="NCBI Taxonomy" id="2726742"/>
    <lineage>
        <taxon>Bacteria</taxon>
        <taxon>Pseudomonadati</taxon>
        <taxon>Bacteroidota</taxon>
        <taxon>Cytophagia</taxon>
        <taxon>Cytophagales</taxon>
        <taxon>Flammeovirgaceae</taxon>
        <taxon>Flammeovirga</taxon>
    </lineage>
</organism>
<dbReference type="InterPro" id="IPR046342">
    <property type="entry name" value="CBS_dom_sf"/>
</dbReference>
<evidence type="ECO:0000313" key="6">
    <source>
        <dbReference type="Proteomes" id="UP000585050"/>
    </source>
</evidence>
<gene>
    <name evidence="5" type="ORF">HGP29_02125</name>
</gene>
<dbReference type="InterPro" id="IPR013785">
    <property type="entry name" value="Aldolase_TIM"/>
</dbReference>
<dbReference type="PANTHER" id="PTHR10683:SF40">
    <property type="entry name" value="FRUCTOSE-6-PHOSPHATE ALDOLASE 1-RELATED"/>
    <property type="match status" value="1"/>
</dbReference>
<evidence type="ECO:0000256" key="1">
    <source>
        <dbReference type="ARBA" id="ARBA00023122"/>
    </source>
</evidence>
<sequence>MELYLDSAEINEIKSSFDQLPFMTGLTTTPTFMARHGITDIDGTIVELSKIVPILQIEALGDTAEEIVAEAKRQEALGLDRDKTVYKIPVSKEGLKACSMLVKEGFKVNIHLVYTLQQAYMAMQAGATYVCPLVGRLQDQGHNALSLVEDCVEAVNYYGYNTKIMFSSVRTIQHVRDAVEAGVHTITVPWKIMSQLTENHFTKIGTDQFVNDTRLMTVRVGDALAEANPTITAESTVAEALVVMTNNKTGAATVVDANGAAIGIFTDGDLRRLVTEKGGDVSNIQVKELGLKEPISIDAHELLFAASNLIKEKQVDELVVTLDGKAIGLLDVQDIVKY</sequence>
<dbReference type="Gene3D" id="3.10.580.10">
    <property type="entry name" value="CBS-domain"/>
    <property type="match status" value="1"/>
</dbReference>
<protein>
    <submittedName>
        <fullName evidence="5">CBS domain-containing protein</fullName>
    </submittedName>
</protein>
<dbReference type="SUPFAM" id="SSF51569">
    <property type="entry name" value="Aldolase"/>
    <property type="match status" value="1"/>
</dbReference>
<comment type="caution">
    <text evidence="5">The sequence shown here is derived from an EMBL/GenBank/DDBJ whole genome shotgun (WGS) entry which is preliminary data.</text>
</comment>
<dbReference type="SUPFAM" id="SSF54631">
    <property type="entry name" value="CBS-domain pair"/>
    <property type="match status" value="1"/>
</dbReference>
<dbReference type="Gene3D" id="3.20.20.70">
    <property type="entry name" value="Aldolase class I"/>
    <property type="match status" value="1"/>
</dbReference>
<dbReference type="Pfam" id="PF00923">
    <property type="entry name" value="TAL_FSA"/>
    <property type="match status" value="1"/>
</dbReference>
<dbReference type="InterPro" id="IPR000644">
    <property type="entry name" value="CBS_dom"/>
</dbReference>
<keyword evidence="2" id="KW-0704">Schiff base</keyword>